<keyword evidence="2" id="KW-0812">Transmembrane</keyword>
<proteinExistence type="predicted"/>
<evidence type="ECO:0000256" key="3">
    <source>
        <dbReference type="SAM" id="SignalP"/>
    </source>
</evidence>
<feature type="signal peptide" evidence="3">
    <location>
        <begin position="1"/>
        <end position="18"/>
    </location>
</feature>
<dbReference type="AlphaFoldDB" id="A0A9P4PPU8"/>
<sequence>MANTLLIVLTAILGLITTQNFADAALGDETWSTCMDAATQCLEILLTGAFWAWVCAVVTQSNPIQSPLLYSTSKTTPLPHQLHVVSLPTLLISNLVLKNAHNPPSPPLPQTQRLRYPPSLPRPPAQRSDANPTPSPAISIVAAAMVMPMFWLLFEFFTLIRNVVFHSGCGMLVGTTVLLGVWLKVVAPGVRGERDEEGI</sequence>
<dbReference type="EMBL" id="MU001494">
    <property type="protein sequence ID" value="KAF2449110.1"/>
    <property type="molecule type" value="Genomic_DNA"/>
</dbReference>
<keyword evidence="3" id="KW-0732">Signal</keyword>
<comment type="caution">
    <text evidence="4">The sequence shown here is derived from an EMBL/GenBank/DDBJ whole genome shotgun (WGS) entry which is preliminary data.</text>
</comment>
<reference evidence="4" key="1">
    <citation type="journal article" date="2020" name="Stud. Mycol.">
        <title>101 Dothideomycetes genomes: a test case for predicting lifestyles and emergence of pathogens.</title>
        <authorList>
            <person name="Haridas S."/>
            <person name="Albert R."/>
            <person name="Binder M."/>
            <person name="Bloem J."/>
            <person name="Labutti K."/>
            <person name="Salamov A."/>
            <person name="Andreopoulos B."/>
            <person name="Baker S."/>
            <person name="Barry K."/>
            <person name="Bills G."/>
            <person name="Bluhm B."/>
            <person name="Cannon C."/>
            <person name="Castanera R."/>
            <person name="Culley D."/>
            <person name="Daum C."/>
            <person name="Ezra D."/>
            <person name="Gonzalez J."/>
            <person name="Henrissat B."/>
            <person name="Kuo A."/>
            <person name="Liang C."/>
            <person name="Lipzen A."/>
            <person name="Lutzoni F."/>
            <person name="Magnuson J."/>
            <person name="Mondo S."/>
            <person name="Nolan M."/>
            <person name="Ohm R."/>
            <person name="Pangilinan J."/>
            <person name="Park H.-J."/>
            <person name="Ramirez L."/>
            <person name="Alfaro M."/>
            <person name="Sun H."/>
            <person name="Tritt A."/>
            <person name="Yoshinaga Y."/>
            <person name="Zwiers L.-H."/>
            <person name="Turgeon B."/>
            <person name="Goodwin S."/>
            <person name="Spatafora J."/>
            <person name="Crous P."/>
            <person name="Grigoriev I."/>
        </authorList>
    </citation>
    <scope>NUCLEOTIDE SEQUENCE</scope>
    <source>
        <strain evidence="4">CBS 690.94</strain>
    </source>
</reference>
<feature type="transmembrane region" description="Helical" evidence="2">
    <location>
        <begin position="137"/>
        <end position="157"/>
    </location>
</feature>
<gene>
    <name evidence="4" type="ORF">P171DRAFT_439692</name>
</gene>
<feature type="chain" id="PRO_5040317669" evidence="3">
    <location>
        <begin position="19"/>
        <end position="199"/>
    </location>
</feature>
<evidence type="ECO:0000256" key="1">
    <source>
        <dbReference type="SAM" id="MobiDB-lite"/>
    </source>
</evidence>
<accession>A0A9P4PPU8</accession>
<feature type="transmembrane region" description="Helical" evidence="2">
    <location>
        <begin position="163"/>
        <end position="183"/>
    </location>
</feature>
<keyword evidence="2" id="KW-0472">Membrane</keyword>
<evidence type="ECO:0000313" key="5">
    <source>
        <dbReference type="Proteomes" id="UP000799764"/>
    </source>
</evidence>
<dbReference type="Proteomes" id="UP000799764">
    <property type="component" value="Unassembled WGS sequence"/>
</dbReference>
<name>A0A9P4PPU8_9PLEO</name>
<keyword evidence="2" id="KW-1133">Transmembrane helix</keyword>
<evidence type="ECO:0000313" key="4">
    <source>
        <dbReference type="EMBL" id="KAF2449110.1"/>
    </source>
</evidence>
<feature type="region of interest" description="Disordered" evidence="1">
    <location>
        <begin position="103"/>
        <end position="133"/>
    </location>
</feature>
<organism evidence="4 5">
    <name type="scientific">Karstenula rhodostoma CBS 690.94</name>
    <dbReference type="NCBI Taxonomy" id="1392251"/>
    <lineage>
        <taxon>Eukaryota</taxon>
        <taxon>Fungi</taxon>
        <taxon>Dikarya</taxon>
        <taxon>Ascomycota</taxon>
        <taxon>Pezizomycotina</taxon>
        <taxon>Dothideomycetes</taxon>
        <taxon>Pleosporomycetidae</taxon>
        <taxon>Pleosporales</taxon>
        <taxon>Massarineae</taxon>
        <taxon>Didymosphaeriaceae</taxon>
        <taxon>Karstenula</taxon>
    </lineage>
</organism>
<protein>
    <submittedName>
        <fullName evidence="4">Uncharacterized protein</fullName>
    </submittedName>
</protein>
<keyword evidence="5" id="KW-1185">Reference proteome</keyword>
<evidence type="ECO:0000256" key="2">
    <source>
        <dbReference type="SAM" id="Phobius"/>
    </source>
</evidence>